<organism evidence="1 2">
    <name type="scientific">Rhodobacter flavimaris</name>
    <dbReference type="NCBI Taxonomy" id="2907145"/>
    <lineage>
        <taxon>Bacteria</taxon>
        <taxon>Pseudomonadati</taxon>
        <taxon>Pseudomonadota</taxon>
        <taxon>Alphaproteobacteria</taxon>
        <taxon>Rhodobacterales</taxon>
        <taxon>Rhodobacter group</taxon>
        <taxon>Rhodobacter</taxon>
    </lineage>
</organism>
<name>A0ABS8YU39_9RHOB</name>
<proteinExistence type="predicted"/>
<dbReference type="RefSeq" id="WP_233675628.1">
    <property type="nucleotide sequence ID" value="NZ_JAJUOS010000002.1"/>
</dbReference>
<gene>
    <name evidence="1" type="ORF">LZA78_03880</name>
</gene>
<evidence type="ECO:0000313" key="2">
    <source>
        <dbReference type="Proteomes" id="UP001521181"/>
    </source>
</evidence>
<dbReference type="EMBL" id="JAJUOS010000002">
    <property type="protein sequence ID" value="MCE5972615.1"/>
    <property type="molecule type" value="Genomic_DNA"/>
</dbReference>
<protein>
    <submittedName>
        <fullName evidence="1">Uncharacterized protein</fullName>
    </submittedName>
</protein>
<evidence type="ECO:0000313" key="1">
    <source>
        <dbReference type="EMBL" id="MCE5972615.1"/>
    </source>
</evidence>
<keyword evidence="2" id="KW-1185">Reference proteome</keyword>
<accession>A0ABS8YU39</accession>
<comment type="caution">
    <text evidence="1">The sequence shown here is derived from an EMBL/GenBank/DDBJ whole genome shotgun (WGS) entry which is preliminary data.</text>
</comment>
<reference evidence="1 2" key="1">
    <citation type="submission" date="2021-12" db="EMBL/GenBank/DDBJ databases">
        <title>Sinirhodobacter sp. WL0062 is a bacterium isolated from seawater.</title>
        <authorList>
            <person name="Wang L."/>
            <person name="He W."/>
            <person name="Zhang D.-F."/>
        </authorList>
    </citation>
    <scope>NUCLEOTIDE SEQUENCE [LARGE SCALE GENOMIC DNA]</scope>
    <source>
        <strain evidence="1 2">WL0062</strain>
    </source>
</reference>
<sequence>MCTEEKKDVAPYVDHILLWDRDPVVRTSDDRWFIEGTDGWFQTKITQITSSMNPGWFYNADDPDGWKKFLPSEDDVAEVERLVSSGGSAA</sequence>
<dbReference type="Proteomes" id="UP001521181">
    <property type="component" value="Unassembled WGS sequence"/>
</dbReference>